<proteinExistence type="predicted"/>
<sequence>MSVLQLAINLTNQQLRVVDHQLAPIHNLSKQLVLGPLLEQFHLASFLSFSYLFLHPPLQFSILFTFYCAIRWLLPDERTSDCYQTPAEHDGYGRRIGLDLLGVGLVSAIRRHENGRTSWTEPRGAAQTEQGLKGKTPAKRHWCDGDRVKAALGRNFLLEFL</sequence>
<organism evidence="1 2">
    <name type="scientific">Striga asiatica</name>
    <name type="common">Asiatic witchweed</name>
    <name type="synonym">Buchnera asiatica</name>
    <dbReference type="NCBI Taxonomy" id="4170"/>
    <lineage>
        <taxon>Eukaryota</taxon>
        <taxon>Viridiplantae</taxon>
        <taxon>Streptophyta</taxon>
        <taxon>Embryophyta</taxon>
        <taxon>Tracheophyta</taxon>
        <taxon>Spermatophyta</taxon>
        <taxon>Magnoliopsida</taxon>
        <taxon>eudicotyledons</taxon>
        <taxon>Gunneridae</taxon>
        <taxon>Pentapetalae</taxon>
        <taxon>asterids</taxon>
        <taxon>lamiids</taxon>
        <taxon>Lamiales</taxon>
        <taxon>Orobanchaceae</taxon>
        <taxon>Buchnereae</taxon>
        <taxon>Striga</taxon>
    </lineage>
</organism>
<gene>
    <name evidence="1" type="ORF">STAS_03616</name>
</gene>
<protein>
    <submittedName>
        <fullName evidence="1">RNA polymerase beta'' subunit</fullName>
    </submittedName>
</protein>
<reference evidence="2" key="1">
    <citation type="journal article" date="2019" name="Curr. Biol.">
        <title>Genome Sequence of Striga asiatica Provides Insight into the Evolution of Plant Parasitism.</title>
        <authorList>
            <person name="Yoshida S."/>
            <person name="Kim S."/>
            <person name="Wafula E.K."/>
            <person name="Tanskanen J."/>
            <person name="Kim Y.M."/>
            <person name="Honaas L."/>
            <person name="Yang Z."/>
            <person name="Spallek T."/>
            <person name="Conn C.E."/>
            <person name="Ichihashi Y."/>
            <person name="Cheong K."/>
            <person name="Cui S."/>
            <person name="Der J.P."/>
            <person name="Gundlach H."/>
            <person name="Jiao Y."/>
            <person name="Hori C."/>
            <person name="Ishida J.K."/>
            <person name="Kasahara H."/>
            <person name="Kiba T."/>
            <person name="Kim M.S."/>
            <person name="Koo N."/>
            <person name="Laohavisit A."/>
            <person name="Lee Y.H."/>
            <person name="Lumba S."/>
            <person name="McCourt P."/>
            <person name="Mortimer J.C."/>
            <person name="Mutuku J.M."/>
            <person name="Nomura T."/>
            <person name="Sasaki-Sekimoto Y."/>
            <person name="Seto Y."/>
            <person name="Wang Y."/>
            <person name="Wakatake T."/>
            <person name="Sakakibara H."/>
            <person name="Demura T."/>
            <person name="Yamaguchi S."/>
            <person name="Yoneyama K."/>
            <person name="Manabe R.I."/>
            <person name="Nelson D.C."/>
            <person name="Schulman A.H."/>
            <person name="Timko M.P."/>
            <person name="dePamphilis C.W."/>
            <person name="Choi D."/>
            <person name="Shirasu K."/>
        </authorList>
    </citation>
    <scope>NUCLEOTIDE SEQUENCE [LARGE SCALE GENOMIC DNA]</scope>
    <source>
        <strain evidence="2">cv. UVA1</strain>
    </source>
</reference>
<evidence type="ECO:0000313" key="2">
    <source>
        <dbReference type="Proteomes" id="UP000325081"/>
    </source>
</evidence>
<comment type="caution">
    <text evidence="1">The sequence shown here is derived from an EMBL/GenBank/DDBJ whole genome shotgun (WGS) entry which is preliminary data.</text>
</comment>
<name>A0A5A7P5W7_STRAF</name>
<accession>A0A5A7P5W7</accession>
<dbReference type="EMBL" id="BKCP01002224">
    <property type="protein sequence ID" value="GER27878.1"/>
    <property type="molecule type" value="Genomic_DNA"/>
</dbReference>
<dbReference type="Proteomes" id="UP000325081">
    <property type="component" value="Unassembled WGS sequence"/>
</dbReference>
<dbReference type="AlphaFoldDB" id="A0A5A7P5W7"/>
<keyword evidence="2" id="KW-1185">Reference proteome</keyword>
<evidence type="ECO:0000313" key="1">
    <source>
        <dbReference type="EMBL" id="GER27878.1"/>
    </source>
</evidence>